<evidence type="ECO:0000313" key="1">
    <source>
        <dbReference type="EMBL" id="KIK21532.1"/>
    </source>
</evidence>
<sequence>MVIGMKIAVDCDFVWSTVMRQAMKNGKVLRMYSNFCKNCALSVARYYGRSMKG</sequence>
<accession>A0A0C9ZGD5</accession>
<proteinExistence type="predicted"/>
<name>A0A0C9ZGD5_9AGAM</name>
<dbReference type="EMBL" id="KN833751">
    <property type="protein sequence ID" value="KIK21532.1"/>
    <property type="molecule type" value="Genomic_DNA"/>
</dbReference>
<gene>
    <name evidence="1" type="ORF">PISMIDRAFT_681213</name>
</gene>
<reference evidence="2" key="2">
    <citation type="submission" date="2015-01" db="EMBL/GenBank/DDBJ databases">
        <title>Evolutionary Origins and Diversification of the Mycorrhizal Mutualists.</title>
        <authorList>
            <consortium name="DOE Joint Genome Institute"/>
            <consortium name="Mycorrhizal Genomics Consortium"/>
            <person name="Kohler A."/>
            <person name="Kuo A."/>
            <person name="Nagy L.G."/>
            <person name="Floudas D."/>
            <person name="Copeland A."/>
            <person name="Barry K.W."/>
            <person name="Cichocki N."/>
            <person name="Veneault-Fourrey C."/>
            <person name="LaButti K."/>
            <person name="Lindquist E.A."/>
            <person name="Lipzen A."/>
            <person name="Lundell T."/>
            <person name="Morin E."/>
            <person name="Murat C."/>
            <person name="Riley R."/>
            <person name="Ohm R."/>
            <person name="Sun H."/>
            <person name="Tunlid A."/>
            <person name="Henrissat B."/>
            <person name="Grigoriev I.V."/>
            <person name="Hibbett D.S."/>
            <person name="Martin F."/>
        </authorList>
    </citation>
    <scope>NUCLEOTIDE SEQUENCE [LARGE SCALE GENOMIC DNA]</scope>
    <source>
        <strain evidence="2">441</strain>
    </source>
</reference>
<reference evidence="1 2" key="1">
    <citation type="submission" date="2014-04" db="EMBL/GenBank/DDBJ databases">
        <authorList>
            <consortium name="DOE Joint Genome Institute"/>
            <person name="Kuo A."/>
            <person name="Kohler A."/>
            <person name="Costa M.D."/>
            <person name="Nagy L.G."/>
            <person name="Floudas D."/>
            <person name="Copeland A."/>
            <person name="Barry K.W."/>
            <person name="Cichocki N."/>
            <person name="Veneault-Fourrey C."/>
            <person name="LaButti K."/>
            <person name="Lindquist E.A."/>
            <person name="Lipzen A."/>
            <person name="Lundell T."/>
            <person name="Morin E."/>
            <person name="Murat C."/>
            <person name="Sun H."/>
            <person name="Tunlid A."/>
            <person name="Henrissat B."/>
            <person name="Grigoriev I.V."/>
            <person name="Hibbett D.S."/>
            <person name="Martin F."/>
            <person name="Nordberg H.P."/>
            <person name="Cantor M.N."/>
            <person name="Hua S.X."/>
        </authorList>
    </citation>
    <scope>NUCLEOTIDE SEQUENCE [LARGE SCALE GENOMIC DNA]</scope>
    <source>
        <strain evidence="1 2">441</strain>
    </source>
</reference>
<protein>
    <submittedName>
        <fullName evidence="1">Uncharacterized protein</fullName>
    </submittedName>
</protein>
<evidence type="ECO:0000313" key="2">
    <source>
        <dbReference type="Proteomes" id="UP000054018"/>
    </source>
</evidence>
<dbReference type="AlphaFoldDB" id="A0A0C9ZGD5"/>
<dbReference type="HOGENOM" id="CLU_3069626_0_0_1"/>
<dbReference type="Proteomes" id="UP000054018">
    <property type="component" value="Unassembled WGS sequence"/>
</dbReference>
<keyword evidence="2" id="KW-1185">Reference proteome</keyword>
<organism evidence="1 2">
    <name type="scientific">Pisolithus microcarpus 441</name>
    <dbReference type="NCBI Taxonomy" id="765257"/>
    <lineage>
        <taxon>Eukaryota</taxon>
        <taxon>Fungi</taxon>
        <taxon>Dikarya</taxon>
        <taxon>Basidiomycota</taxon>
        <taxon>Agaricomycotina</taxon>
        <taxon>Agaricomycetes</taxon>
        <taxon>Agaricomycetidae</taxon>
        <taxon>Boletales</taxon>
        <taxon>Sclerodermatineae</taxon>
        <taxon>Pisolithaceae</taxon>
        <taxon>Pisolithus</taxon>
    </lineage>
</organism>